<keyword evidence="2" id="KW-1133">Transmembrane helix</keyword>
<reference evidence="4" key="1">
    <citation type="submission" date="2020-10" db="EMBL/GenBank/DDBJ databases">
        <authorList>
            <person name="Castelo-Branco R."/>
            <person name="Eusebio N."/>
            <person name="Adriana R."/>
            <person name="Vieira A."/>
            <person name="Brugerolle De Fraissinette N."/>
            <person name="Rezende De Castro R."/>
            <person name="Schneider M.P."/>
            <person name="Vasconcelos V."/>
            <person name="Leao P.N."/>
        </authorList>
    </citation>
    <scope>NUCLEOTIDE SEQUENCE</scope>
    <source>
        <strain evidence="4">LEGE 06105</strain>
    </source>
</reference>
<feature type="transmembrane region" description="Helical" evidence="2">
    <location>
        <begin position="578"/>
        <end position="599"/>
    </location>
</feature>
<dbReference type="Pfam" id="PF00481">
    <property type="entry name" value="PP2C"/>
    <property type="match status" value="1"/>
</dbReference>
<feature type="domain" description="PPM-type phosphatase" evidence="3">
    <location>
        <begin position="264"/>
        <end position="523"/>
    </location>
</feature>
<gene>
    <name evidence="4" type="ORF">IQ247_08580</name>
</gene>
<organism evidence="4 5">
    <name type="scientific">Plectonema cf. radiosum LEGE 06105</name>
    <dbReference type="NCBI Taxonomy" id="945769"/>
    <lineage>
        <taxon>Bacteria</taxon>
        <taxon>Bacillati</taxon>
        <taxon>Cyanobacteriota</taxon>
        <taxon>Cyanophyceae</taxon>
        <taxon>Oscillatoriophycideae</taxon>
        <taxon>Oscillatoriales</taxon>
        <taxon>Microcoleaceae</taxon>
        <taxon>Plectonema</taxon>
    </lineage>
</organism>
<accession>A0A8J7JZP9</accession>
<evidence type="ECO:0000256" key="2">
    <source>
        <dbReference type="SAM" id="Phobius"/>
    </source>
</evidence>
<dbReference type="Gene3D" id="3.60.40.10">
    <property type="entry name" value="PPM-type phosphatase domain"/>
    <property type="match status" value="1"/>
</dbReference>
<keyword evidence="2" id="KW-0812">Transmembrane</keyword>
<dbReference type="InterPro" id="IPR001932">
    <property type="entry name" value="PPM-type_phosphatase-like_dom"/>
</dbReference>
<dbReference type="PROSITE" id="PS51746">
    <property type="entry name" value="PPM_2"/>
    <property type="match status" value="1"/>
</dbReference>
<dbReference type="EMBL" id="JADEWL010000018">
    <property type="protein sequence ID" value="MBE9212746.1"/>
    <property type="molecule type" value="Genomic_DNA"/>
</dbReference>
<dbReference type="SUPFAM" id="SSF81606">
    <property type="entry name" value="PP2C-like"/>
    <property type="match status" value="1"/>
</dbReference>
<evidence type="ECO:0000259" key="3">
    <source>
        <dbReference type="PROSITE" id="PS51746"/>
    </source>
</evidence>
<dbReference type="AlphaFoldDB" id="A0A8J7JZP9"/>
<evidence type="ECO:0000256" key="1">
    <source>
        <dbReference type="SAM" id="MobiDB-lite"/>
    </source>
</evidence>
<dbReference type="Proteomes" id="UP000620559">
    <property type="component" value="Unassembled WGS sequence"/>
</dbReference>
<sequence>MENDAATLYCPNELCQAANPLTHKFCQQCSTPLPKRYLWAVADNSILGNSGELLQERYLIIEDNVLLDTKPGILPEIPEQQRLDEIKSYLRLIPYRLHVPQVYGLLTLNVGNTSTEILLLEKPPVILSEAPLKVKLCGKLTDAWKNATSLRQLNWLWQIAQLWQPLVSFGVGSSLLAKNLVRVEGSIVRLLELSSDGESTPALSALGEFWQQQLLAQAQPAIRNFLGEVCGLLIEGKIHSSEQLVGLLDRGLTSLSQSHDSTIKVFTVTDKGTSRQRNEDACYPQSGTTISKPPSKSALTIVCDGIGGHEGGNVASNLAIETIQQQVSQLANLPGDHINSAALLTDLERAAAAANDKISQRNDSENRQGRQRMGTTVVIALPVAHSMYITHVGDSRAYLITRNNCHQITLDDDVASREVRLGYAIYRDAVQQAASGSLVQALGMNASSALHPTAQRFILDEDCVFLLCSDGLSDFDRIEQYWETEILPLLNNKGDVVSVTKQMLEIANNQNGHDNVTIGLMHCQTKYSEPKSPLEASLADISLIPAVDSSRIAGATQNVSNQKTQVITKKVVPQVSKLPLMLGIIALLTILGSALGYFWRQTLLSRNVESTPVASTNTRTPNSPQTLIDDNSQRLAKIDQNWLINTKTEINLIRSKTTPTDKSTTSQQPVPIYAPPASLLQVVQKEQIPSSQDYWLQIKVCSVGDAKGVKDLPTPTLTPTANTTLPKPGEELWLKRSELTTSNVAISNPTTAPKDCSTADSSAPKIEDPSTASPVEDSQNPNSPDSIRDKTTLPQTGNSTDSKTR</sequence>
<protein>
    <submittedName>
        <fullName evidence="4">Protein phosphatase 2C domain-containing protein</fullName>
    </submittedName>
</protein>
<comment type="caution">
    <text evidence="4">The sequence shown here is derived from an EMBL/GenBank/DDBJ whole genome shotgun (WGS) entry which is preliminary data.</text>
</comment>
<dbReference type="RefSeq" id="WP_193918966.1">
    <property type="nucleotide sequence ID" value="NZ_JADEWL010000018.1"/>
</dbReference>
<proteinExistence type="predicted"/>
<name>A0A8J7JZP9_9CYAN</name>
<feature type="region of interest" description="Disordered" evidence="1">
    <location>
        <begin position="744"/>
        <end position="805"/>
    </location>
</feature>
<feature type="compositionally biased region" description="Polar residues" evidence="1">
    <location>
        <begin position="792"/>
        <end position="805"/>
    </location>
</feature>
<keyword evidence="5" id="KW-1185">Reference proteome</keyword>
<evidence type="ECO:0000313" key="5">
    <source>
        <dbReference type="Proteomes" id="UP000620559"/>
    </source>
</evidence>
<dbReference type="InterPro" id="IPR036457">
    <property type="entry name" value="PPM-type-like_dom_sf"/>
</dbReference>
<evidence type="ECO:0000313" key="4">
    <source>
        <dbReference type="EMBL" id="MBE9212746.1"/>
    </source>
</evidence>
<dbReference type="CDD" id="cd00143">
    <property type="entry name" value="PP2Cc"/>
    <property type="match status" value="1"/>
</dbReference>
<dbReference type="SMART" id="SM00331">
    <property type="entry name" value="PP2C_SIG"/>
    <property type="match status" value="1"/>
</dbReference>
<feature type="compositionally biased region" description="Polar residues" evidence="1">
    <location>
        <begin position="770"/>
        <end position="785"/>
    </location>
</feature>
<dbReference type="SMART" id="SM00332">
    <property type="entry name" value="PP2Cc"/>
    <property type="match status" value="1"/>
</dbReference>
<keyword evidence="2" id="KW-0472">Membrane</keyword>